<dbReference type="SUPFAM" id="SSF161111">
    <property type="entry name" value="Cation efflux protein transmembrane domain-like"/>
    <property type="match status" value="1"/>
</dbReference>
<feature type="region of interest" description="Disordered" evidence="7">
    <location>
        <begin position="281"/>
        <end position="308"/>
    </location>
</feature>
<evidence type="ECO:0000256" key="7">
    <source>
        <dbReference type="SAM" id="MobiDB-lite"/>
    </source>
</evidence>
<dbReference type="Gene3D" id="1.20.1510.10">
    <property type="entry name" value="Cation efflux protein transmembrane domain"/>
    <property type="match status" value="1"/>
</dbReference>
<dbReference type="Pfam" id="PF16916">
    <property type="entry name" value="ZT_dimer"/>
    <property type="match status" value="1"/>
</dbReference>
<feature type="transmembrane region" description="Helical" evidence="8">
    <location>
        <begin position="81"/>
        <end position="105"/>
    </location>
</feature>
<evidence type="ECO:0000256" key="5">
    <source>
        <dbReference type="ARBA" id="ARBA00023065"/>
    </source>
</evidence>
<feature type="domain" description="Cation efflux protein transmembrane" evidence="9">
    <location>
        <begin position="1"/>
        <end position="165"/>
    </location>
</feature>
<dbReference type="SUPFAM" id="SSF160240">
    <property type="entry name" value="Cation efflux protein cytoplasmic domain-like"/>
    <property type="match status" value="1"/>
</dbReference>
<dbReference type="FunFam" id="3.30.70.1350:FF:000001">
    <property type="entry name" value="Metal tolerance protein 11"/>
    <property type="match status" value="1"/>
</dbReference>
<comment type="subcellular location">
    <subcellularLocation>
        <location evidence="1">Endomembrane system</location>
        <topology evidence="1">Multi-pass membrane protein</topology>
    </subcellularLocation>
</comment>
<sequence length="308" mass="35014">MSRSISILGILLGSILEFISGLMNHLSRRWQIIKTKDYYTYPVGKRRLETLTIIVFSTSMVTLTGELLIRSVQKMAYPLSISLSFGYLSISLVTLTVLLKFLLWVNGKRHNSARVQELAQDHLMDIFADTIGLLCGLLGYYYWPLLDPIGGLVLGLFMMTKWALTGIQNVQLMSGKTADPQILTMLTHIAAFHHPKIKAVDSVRAYYVSNRLVVEIDIVLPEDMKLKEAHDIGESLQYKIEKLPGIERAFVHLDFEIEHRHLDEHPTLIKLHSKFNTKELLHPQTTPTPTPEQHPLPPDPPIPFKQTT</sequence>
<accession>A0A6B2L8J1</accession>
<evidence type="ECO:0000256" key="4">
    <source>
        <dbReference type="ARBA" id="ARBA00022989"/>
    </source>
</evidence>
<feature type="transmembrane region" description="Helical" evidence="8">
    <location>
        <begin position="48"/>
        <end position="69"/>
    </location>
</feature>
<proteinExistence type="predicted"/>
<reference evidence="11" key="1">
    <citation type="journal article" date="2020" name="J. Eukaryot. Microbiol.">
        <title>De novo Sequencing, Assembly and Annotation of the Transcriptome for the Free-Living Testate Amoeba Arcella intermedia.</title>
        <authorList>
            <person name="Ribeiro G.M."/>
            <person name="Porfirio-Sousa A.L."/>
            <person name="Maurer-Alcala X.X."/>
            <person name="Katz L.A."/>
            <person name="Lahr D.J.G."/>
        </authorList>
    </citation>
    <scope>NUCLEOTIDE SEQUENCE</scope>
</reference>
<keyword evidence="5" id="KW-0406">Ion transport</keyword>
<protein>
    <submittedName>
        <fullName evidence="11">Uncharacterized protein</fullName>
    </submittedName>
</protein>
<keyword evidence="3 8" id="KW-0812">Transmembrane</keyword>
<dbReference type="GO" id="GO:0012505">
    <property type="term" value="C:endomembrane system"/>
    <property type="evidence" value="ECO:0007669"/>
    <property type="project" value="UniProtKB-SubCell"/>
</dbReference>
<evidence type="ECO:0000256" key="6">
    <source>
        <dbReference type="ARBA" id="ARBA00023136"/>
    </source>
</evidence>
<dbReference type="Pfam" id="PF01545">
    <property type="entry name" value="Cation_efflux"/>
    <property type="match status" value="1"/>
</dbReference>
<feature type="domain" description="Cation efflux protein cytoplasmic" evidence="10">
    <location>
        <begin position="193"/>
        <end position="254"/>
    </location>
</feature>
<dbReference type="InterPro" id="IPR058533">
    <property type="entry name" value="Cation_efflux_TM"/>
</dbReference>
<evidence type="ECO:0000259" key="10">
    <source>
        <dbReference type="Pfam" id="PF16916"/>
    </source>
</evidence>
<evidence type="ECO:0000256" key="2">
    <source>
        <dbReference type="ARBA" id="ARBA00022448"/>
    </source>
</evidence>
<keyword evidence="6 8" id="KW-0472">Membrane</keyword>
<name>A0A6B2L8J1_9EUKA</name>
<organism evidence="11">
    <name type="scientific">Arcella intermedia</name>
    <dbReference type="NCBI Taxonomy" id="1963864"/>
    <lineage>
        <taxon>Eukaryota</taxon>
        <taxon>Amoebozoa</taxon>
        <taxon>Tubulinea</taxon>
        <taxon>Elardia</taxon>
        <taxon>Arcellinida</taxon>
        <taxon>Sphaerothecina</taxon>
        <taxon>Arcellidae</taxon>
        <taxon>Arcella</taxon>
    </lineage>
</organism>
<dbReference type="GO" id="GO:0008324">
    <property type="term" value="F:monoatomic cation transmembrane transporter activity"/>
    <property type="evidence" value="ECO:0007669"/>
    <property type="project" value="InterPro"/>
</dbReference>
<dbReference type="Gene3D" id="3.30.70.1350">
    <property type="entry name" value="Cation efflux protein, cytoplasmic domain"/>
    <property type="match status" value="1"/>
</dbReference>
<feature type="compositionally biased region" description="Pro residues" evidence="7">
    <location>
        <begin position="286"/>
        <end position="308"/>
    </location>
</feature>
<evidence type="ECO:0000313" key="11">
    <source>
        <dbReference type="EMBL" id="NDV33342.1"/>
    </source>
</evidence>
<feature type="transmembrane region" description="Helical" evidence="8">
    <location>
        <begin position="6"/>
        <end position="27"/>
    </location>
</feature>
<dbReference type="InterPro" id="IPR027470">
    <property type="entry name" value="Cation_efflux_CTD"/>
</dbReference>
<keyword evidence="2" id="KW-0813">Transport</keyword>
<evidence type="ECO:0000256" key="1">
    <source>
        <dbReference type="ARBA" id="ARBA00004127"/>
    </source>
</evidence>
<dbReference type="AlphaFoldDB" id="A0A6B2L8J1"/>
<dbReference type="PANTHER" id="PTHR43840">
    <property type="entry name" value="MITOCHONDRIAL METAL TRANSPORTER 1-RELATED"/>
    <property type="match status" value="1"/>
</dbReference>
<dbReference type="PANTHER" id="PTHR43840:SF13">
    <property type="entry name" value="CATION EFFLUX PROTEIN CYTOPLASMIC DOMAIN-CONTAINING PROTEIN"/>
    <property type="match status" value="1"/>
</dbReference>
<evidence type="ECO:0000256" key="3">
    <source>
        <dbReference type="ARBA" id="ARBA00022692"/>
    </source>
</evidence>
<dbReference type="EMBL" id="GIBP01004373">
    <property type="protein sequence ID" value="NDV33342.1"/>
    <property type="molecule type" value="Transcribed_RNA"/>
</dbReference>
<dbReference type="InterPro" id="IPR050291">
    <property type="entry name" value="CDF_Transporter"/>
</dbReference>
<dbReference type="InterPro" id="IPR036837">
    <property type="entry name" value="Cation_efflux_CTD_sf"/>
</dbReference>
<dbReference type="InterPro" id="IPR027469">
    <property type="entry name" value="Cation_efflux_TMD_sf"/>
</dbReference>
<evidence type="ECO:0000259" key="9">
    <source>
        <dbReference type="Pfam" id="PF01545"/>
    </source>
</evidence>
<dbReference type="GO" id="GO:0016020">
    <property type="term" value="C:membrane"/>
    <property type="evidence" value="ECO:0007669"/>
    <property type="project" value="InterPro"/>
</dbReference>
<keyword evidence="4 8" id="KW-1133">Transmembrane helix</keyword>
<evidence type="ECO:0000256" key="8">
    <source>
        <dbReference type="SAM" id="Phobius"/>
    </source>
</evidence>
<feature type="transmembrane region" description="Helical" evidence="8">
    <location>
        <begin position="126"/>
        <end position="143"/>
    </location>
</feature>